<sequence>MMFIALTSPDGDYDNIYMQNYATLNVLDELRQVPGVGNAEVLGGGEFAMRIWMDPDKLAQYDLTPSEVASAIRAQNTEVPAGNLASTPQSEPRAYTYTITAGGRLSNVDDFRNIYLRTNSDGSSLHLEDVARIELGASFYGVDARLNGSTMTPIIINQQPGANALETAQGVRDAMEELSGRFPPGLEYVAPYDTTLFIDASVETVLHTFIEAFLIVIVILFIFLQNWRFTVIAMSVVPVAVVGTFAGFYVFGFSINLLTLFALVLSIGIVVDDAILVVENVERVLSEEDDISVRDATIRAMKEVGGPVIATSLIMAAVFVPVAFLGGFTGQIYQQFAITVAISVAISALMALTFTPALSAIFIKHKIAGAGQSKVKRALNTPLRLFDRLFAGITAAYMWVVKGLVRLWVLALALTVLTGVGSYWLYANTPSTLVPETDQGVVLVSVSLPDAASLDRTQRYMAKLSAAIEDIPGVEYSSAVAGYDILSSSVNTARGSCLST</sequence>
<dbReference type="PANTHER" id="PTHR32063:SF13">
    <property type="entry name" value="MULTIDRUG EFFLUX PUMP SUBUNIT ACRB-RELATED"/>
    <property type="match status" value="1"/>
</dbReference>
<feature type="transmembrane region" description="Helical" evidence="1">
    <location>
        <begin position="231"/>
        <end position="251"/>
    </location>
</feature>
<reference evidence="4" key="1">
    <citation type="journal article" date="2019" name="Microbiol. Resour. Announc.">
        <title>Complete Genome Sequence of Halomonas olivaria, a Moderately Halophilic Bacterium Isolated from Olive Processing Effluents, Obtained by Nanopore Sequencing.</title>
        <authorList>
            <person name="Nagata S."/>
            <person name="Ii K.M."/>
            <person name="Tsukimi T."/>
            <person name="Miura M.C."/>
            <person name="Galipon J."/>
            <person name="Arakawa K."/>
        </authorList>
    </citation>
    <scope>NUCLEOTIDE SEQUENCE [LARGE SCALE GENOMIC DNA]</scope>
    <source>
        <strain evidence="4">TYRC17</strain>
    </source>
</reference>
<dbReference type="Gene3D" id="3.30.2090.10">
    <property type="entry name" value="Multidrug efflux transporter AcrB TolC docking domain, DN and DC subdomains"/>
    <property type="match status" value="1"/>
</dbReference>
<dbReference type="InterPro" id="IPR000731">
    <property type="entry name" value="SSD"/>
</dbReference>
<dbReference type="Gene3D" id="3.30.70.1430">
    <property type="entry name" value="Multidrug efflux transporter AcrB pore domain"/>
    <property type="match status" value="1"/>
</dbReference>
<dbReference type="Gene3D" id="3.30.70.1320">
    <property type="entry name" value="Multidrug efflux transporter AcrB pore domain like"/>
    <property type="match status" value="1"/>
</dbReference>
<evidence type="ECO:0000259" key="2">
    <source>
        <dbReference type="PROSITE" id="PS50156"/>
    </source>
</evidence>
<feature type="domain" description="SSD" evidence="2">
    <location>
        <begin position="226"/>
        <end position="361"/>
    </location>
</feature>
<evidence type="ECO:0000313" key="4">
    <source>
        <dbReference type="Proteomes" id="UP000289555"/>
    </source>
</evidence>
<dbReference type="InterPro" id="IPR001036">
    <property type="entry name" value="Acrflvin-R"/>
</dbReference>
<keyword evidence="4" id="KW-1185">Reference proteome</keyword>
<dbReference type="Gene3D" id="1.20.1640.10">
    <property type="entry name" value="Multidrug efflux transporter AcrB transmembrane domain"/>
    <property type="match status" value="2"/>
</dbReference>
<feature type="transmembrane region" description="Helical" evidence="1">
    <location>
        <begin position="383"/>
        <end position="401"/>
    </location>
</feature>
<dbReference type="Pfam" id="PF00873">
    <property type="entry name" value="ACR_tran"/>
    <property type="match status" value="1"/>
</dbReference>
<keyword evidence="1" id="KW-0812">Transmembrane</keyword>
<protein>
    <recommendedName>
        <fullName evidence="2">SSD domain-containing protein</fullName>
    </recommendedName>
</protein>
<accession>A0ABM7GFE7</accession>
<feature type="transmembrane region" description="Helical" evidence="1">
    <location>
        <begin position="205"/>
        <end position="224"/>
    </location>
</feature>
<keyword evidence="1" id="KW-1133">Transmembrane helix</keyword>
<dbReference type="Proteomes" id="UP000289555">
    <property type="component" value="Chromosome"/>
</dbReference>
<dbReference type="SUPFAM" id="SSF82693">
    <property type="entry name" value="Multidrug efflux transporter AcrB pore domain, PN1, PN2, PC1 and PC2 subdomains"/>
    <property type="match status" value="2"/>
</dbReference>
<proteinExistence type="predicted"/>
<feature type="transmembrane region" description="Helical" evidence="1">
    <location>
        <begin position="304"/>
        <end position="324"/>
    </location>
</feature>
<evidence type="ECO:0000313" key="3">
    <source>
        <dbReference type="EMBL" id="BBI49431.1"/>
    </source>
</evidence>
<keyword evidence="1" id="KW-0472">Membrane</keyword>
<dbReference type="SUPFAM" id="SSF82866">
    <property type="entry name" value="Multidrug efflux transporter AcrB transmembrane domain"/>
    <property type="match status" value="1"/>
</dbReference>
<dbReference type="SUPFAM" id="SSF82714">
    <property type="entry name" value="Multidrug efflux transporter AcrB TolC docking domain, DN and DC subdomains"/>
    <property type="match status" value="1"/>
</dbReference>
<name>A0ABM7GFE7_9GAMM</name>
<dbReference type="PRINTS" id="PR00702">
    <property type="entry name" value="ACRIFLAVINRP"/>
</dbReference>
<organism evidence="3 4">
    <name type="scientific">Vreelandella olivaria</name>
    <dbReference type="NCBI Taxonomy" id="390919"/>
    <lineage>
        <taxon>Bacteria</taxon>
        <taxon>Pseudomonadati</taxon>
        <taxon>Pseudomonadota</taxon>
        <taxon>Gammaproteobacteria</taxon>
        <taxon>Oceanospirillales</taxon>
        <taxon>Halomonadaceae</taxon>
        <taxon>Vreelandella</taxon>
    </lineage>
</organism>
<gene>
    <name evidence="3" type="ORF">HORIV_18520</name>
</gene>
<evidence type="ECO:0000256" key="1">
    <source>
        <dbReference type="SAM" id="Phobius"/>
    </source>
</evidence>
<dbReference type="PANTHER" id="PTHR32063">
    <property type="match status" value="1"/>
</dbReference>
<dbReference type="InterPro" id="IPR027463">
    <property type="entry name" value="AcrB_DN_DC_subdom"/>
</dbReference>
<feature type="transmembrane region" description="Helical" evidence="1">
    <location>
        <begin position="257"/>
        <end position="278"/>
    </location>
</feature>
<feature type="transmembrane region" description="Helical" evidence="1">
    <location>
        <begin position="407"/>
        <end position="426"/>
    </location>
</feature>
<feature type="transmembrane region" description="Helical" evidence="1">
    <location>
        <begin position="336"/>
        <end position="363"/>
    </location>
</feature>
<dbReference type="EMBL" id="AP019416">
    <property type="protein sequence ID" value="BBI49431.1"/>
    <property type="molecule type" value="Genomic_DNA"/>
</dbReference>
<dbReference type="PROSITE" id="PS50156">
    <property type="entry name" value="SSD"/>
    <property type="match status" value="1"/>
</dbReference>